<dbReference type="EMBL" id="NMTR01000011">
    <property type="protein sequence ID" value="PDX61801.1"/>
    <property type="molecule type" value="Genomic_DNA"/>
</dbReference>
<accession>A0ACC9D136</accession>
<evidence type="ECO:0000313" key="2">
    <source>
        <dbReference type="Proteomes" id="UP000220959"/>
    </source>
</evidence>
<organism evidence="1 2">
    <name type="scientific">Faecalibacterium langellae</name>
    <dbReference type="NCBI Taxonomy" id="3435293"/>
    <lineage>
        <taxon>Bacteria</taxon>
        <taxon>Bacillati</taxon>
        <taxon>Bacillota</taxon>
        <taxon>Clostridia</taxon>
        <taxon>Eubacteriales</taxon>
        <taxon>Oscillospiraceae</taxon>
        <taxon>Faecalibacterium</taxon>
    </lineage>
</organism>
<gene>
    <name evidence="1" type="ORF">CGS49_04045</name>
</gene>
<proteinExistence type="predicted"/>
<sequence>MKKEWTEQDLRSLAQTAQAAFETVTLTEEQPGDGWQDDGLRVDYELRNGRVDCVLRRQVEADGKCFELQMAAPLAGNVLPEERMTPRERELCREDMSHDFLTGVYNRRYLETVFAAKLEQCAAEGRKAAVALVSIDNGQKLRDTYGQPVMDQLHCFVGNQWKKSFDTPAARIVCRLTGSIFVVGSLDADAKQLADEMRLLYEQMPHACITTVGMMHRVPFTLSCGVAGLEDVQAKNWQTLYEKCDERLRAAQAVGGDCIREH</sequence>
<reference evidence="1 2" key="1">
    <citation type="journal article" date="2017" name="Front. Microbiol.">
        <title>New Insights into the Diversity of the Genus Faecalibacterium.</title>
        <authorList>
            <person name="Benevides L."/>
            <person name="Burman S."/>
            <person name="Martin R."/>
            <person name="Robert V."/>
            <person name="Thomas M."/>
            <person name="Miquel S."/>
            <person name="Chain F."/>
            <person name="Sokol H."/>
            <person name="Bermudez-Humaran L.G."/>
            <person name="Morrison M."/>
            <person name="Langella P."/>
            <person name="Azevedo V.A."/>
            <person name="Chatel J.M."/>
            <person name="Soares S."/>
        </authorList>
    </citation>
    <scope>NUCLEOTIDE SEQUENCE [LARGE SCALE GENOMIC DNA]</scope>
    <source>
        <strain evidence="2">CNCM I-4541</strain>
    </source>
</reference>
<name>A0ACC9D136_9FIRM</name>
<dbReference type="Proteomes" id="UP000220959">
    <property type="component" value="Unassembled WGS sequence"/>
</dbReference>
<evidence type="ECO:0000313" key="1">
    <source>
        <dbReference type="EMBL" id="PDX61801.1"/>
    </source>
</evidence>
<keyword evidence="2" id="KW-1185">Reference proteome</keyword>
<protein>
    <submittedName>
        <fullName evidence="1">GGDEF domain-containing protein</fullName>
    </submittedName>
</protein>
<comment type="caution">
    <text evidence="1">The sequence shown here is derived from an EMBL/GenBank/DDBJ whole genome shotgun (WGS) entry which is preliminary data.</text>
</comment>